<name>S0G3X1_9BACT</name>
<feature type="domain" description="NfeD-like C-terminal" evidence="6">
    <location>
        <begin position="105"/>
        <end position="156"/>
    </location>
</feature>
<feature type="transmembrane region" description="Helical" evidence="5">
    <location>
        <begin position="12"/>
        <end position="43"/>
    </location>
</feature>
<dbReference type="RefSeq" id="WP_006966822.1">
    <property type="nucleotide sequence ID" value="NZ_APJX01000006.1"/>
</dbReference>
<dbReference type="Proteomes" id="UP000014216">
    <property type="component" value="Unassembled WGS sequence"/>
</dbReference>
<keyword evidence="7" id="KW-0645">Protease</keyword>
<keyword evidence="7" id="KW-0378">Hydrolase</keyword>
<evidence type="ECO:0000313" key="7">
    <source>
        <dbReference type="EMBL" id="EMS78982.1"/>
    </source>
</evidence>
<keyword evidence="2 5" id="KW-0812">Transmembrane</keyword>
<accession>S0G3X1</accession>
<protein>
    <submittedName>
        <fullName evidence="7">NfeD-like membrane-bound serine protease</fullName>
    </submittedName>
</protein>
<dbReference type="EMBL" id="APJX01000006">
    <property type="protein sequence ID" value="EMS78982.1"/>
    <property type="molecule type" value="Genomic_DNA"/>
</dbReference>
<organism evidence="7 8">
    <name type="scientific">Desulfotignum phosphitoxidans DSM 13687</name>
    <dbReference type="NCBI Taxonomy" id="1286635"/>
    <lineage>
        <taxon>Bacteria</taxon>
        <taxon>Pseudomonadati</taxon>
        <taxon>Thermodesulfobacteriota</taxon>
        <taxon>Desulfobacteria</taxon>
        <taxon>Desulfobacterales</taxon>
        <taxon>Desulfobacteraceae</taxon>
        <taxon>Desulfotignum</taxon>
    </lineage>
</organism>
<evidence type="ECO:0000256" key="3">
    <source>
        <dbReference type="ARBA" id="ARBA00022989"/>
    </source>
</evidence>
<dbReference type="SUPFAM" id="SSF141322">
    <property type="entry name" value="NfeD domain-like"/>
    <property type="match status" value="1"/>
</dbReference>
<keyword evidence="3 5" id="KW-1133">Transmembrane helix</keyword>
<dbReference type="PANTHER" id="PTHR33507">
    <property type="entry name" value="INNER MEMBRANE PROTEIN YBBJ"/>
    <property type="match status" value="1"/>
</dbReference>
<feature type="transmembrane region" description="Helical" evidence="5">
    <location>
        <begin position="49"/>
        <end position="76"/>
    </location>
</feature>
<proteinExistence type="predicted"/>
<sequence length="158" mass="16851">MTSYLFPILLQVLGLMVIVVEIFVPSLGILAVTAAGILFYSLYLVFTTISFTAGMVFLGVDILMIPFILVLGFKALGASSLSLHKKLSSREGVSSQAPDLVSWKGKKGEAITDLRPSGTVMIEGKRLDAVTDGEYVDAGTPVVVTLVSGNRIVVDKNE</sequence>
<evidence type="ECO:0000313" key="8">
    <source>
        <dbReference type="Proteomes" id="UP000014216"/>
    </source>
</evidence>
<keyword evidence="4 5" id="KW-0472">Membrane</keyword>
<dbReference type="AlphaFoldDB" id="S0G3X1"/>
<dbReference type="OrthoDB" id="9806253at2"/>
<dbReference type="Gene3D" id="2.40.50.140">
    <property type="entry name" value="Nucleic acid-binding proteins"/>
    <property type="match status" value="1"/>
</dbReference>
<comment type="caution">
    <text evidence="7">The sequence shown here is derived from an EMBL/GenBank/DDBJ whole genome shotgun (WGS) entry which is preliminary data.</text>
</comment>
<evidence type="ECO:0000256" key="4">
    <source>
        <dbReference type="ARBA" id="ARBA00023136"/>
    </source>
</evidence>
<evidence type="ECO:0000256" key="2">
    <source>
        <dbReference type="ARBA" id="ARBA00022692"/>
    </source>
</evidence>
<dbReference type="GO" id="GO:0005886">
    <property type="term" value="C:plasma membrane"/>
    <property type="evidence" value="ECO:0007669"/>
    <property type="project" value="TreeGrafter"/>
</dbReference>
<evidence type="ECO:0000256" key="5">
    <source>
        <dbReference type="SAM" id="Phobius"/>
    </source>
</evidence>
<dbReference type="Pfam" id="PF01957">
    <property type="entry name" value="NfeD"/>
    <property type="match status" value="1"/>
</dbReference>
<keyword evidence="8" id="KW-1185">Reference proteome</keyword>
<reference evidence="7 8" key="1">
    <citation type="journal article" date="2013" name="Genome Announc.">
        <title>Draft Genome Sequence of Desulfotignum phosphitoxidans DSM 13687 Strain FiPS-3.</title>
        <authorList>
            <person name="Poehlein A."/>
            <person name="Daniel R."/>
            <person name="Simeonova D.D."/>
        </authorList>
    </citation>
    <scope>NUCLEOTIDE SEQUENCE [LARGE SCALE GENOMIC DNA]</scope>
    <source>
        <strain evidence="7 8">DSM 13687</strain>
    </source>
</reference>
<dbReference type="InterPro" id="IPR052165">
    <property type="entry name" value="Membrane_assoc_protease"/>
</dbReference>
<comment type="subcellular location">
    <subcellularLocation>
        <location evidence="1">Membrane</location>
        <topology evidence="1">Multi-pass membrane protein</topology>
    </subcellularLocation>
</comment>
<evidence type="ECO:0000256" key="1">
    <source>
        <dbReference type="ARBA" id="ARBA00004141"/>
    </source>
</evidence>
<dbReference type="InterPro" id="IPR012340">
    <property type="entry name" value="NA-bd_OB-fold"/>
</dbReference>
<gene>
    <name evidence="7" type="ORF">Dpo_6c01810</name>
</gene>
<evidence type="ECO:0000259" key="6">
    <source>
        <dbReference type="Pfam" id="PF01957"/>
    </source>
</evidence>
<dbReference type="PANTHER" id="PTHR33507:SF3">
    <property type="entry name" value="INNER MEMBRANE PROTEIN YBBJ"/>
    <property type="match status" value="1"/>
</dbReference>
<dbReference type="InterPro" id="IPR002810">
    <property type="entry name" value="NfeD-like_C"/>
</dbReference>
<dbReference type="GO" id="GO:0008233">
    <property type="term" value="F:peptidase activity"/>
    <property type="evidence" value="ECO:0007669"/>
    <property type="project" value="UniProtKB-KW"/>
</dbReference>
<dbReference type="GO" id="GO:0006508">
    <property type="term" value="P:proteolysis"/>
    <property type="evidence" value="ECO:0007669"/>
    <property type="project" value="UniProtKB-KW"/>
</dbReference>